<gene>
    <name evidence="2" type="ORF">SAMN06296036_101102</name>
</gene>
<evidence type="ECO:0000259" key="1">
    <source>
        <dbReference type="SMART" id="SM00849"/>
    </source>
</evidence>
<evidence type="ECO:0000313" key="2">
    <source>
        <dbReference type="EMBL" id="SME88068.1"/>
    </source>
</evidence>
<feature type="domain" description="Metallo-beta-lactamase" evidence="1">
    <location>
        <begin position="34"/>
        <end position="224"/>
    </location>
</feature>
<keyword evidence="3" id="KW-1185">Reference proteome</keyword>
<dbReference type="RefSeq" id="WP_132314761.1">
    <property type="nucleotide sequence ID" value="NZ_FWZT01000001.1"/>
</dbReference>
<name>A0A1Y6B6P3_9BACT</name>
<dbReference type="CDD" id="cd16279">
    <property type="entry name" value="metallo-hydrolase-like_MBL-fold"/>
    <property type="match status" value="1"/>
</dbReference>
<organism evidence="2 3">
    <name type="scientific">Pseudobacteriovorax antillogorgiicola</name>
    <dbReference type="NCBI Taxonomy" id="1513793"/>
    <lineage>
        <taxon>Bacteria</taxon>
        <taxon>Pseudomonadati</taxon>
        <taxon>Bdellovibrionota</taxon>
        <taxon>Oligoflexia</taxon>
        <taxon>Oligoflexales</taxon>
        <taxon>Pseudobacteriovoracaceae</taxon>
        <taxon>Pseudobacteriovorax</taxon>
    </lineage>
</organism>
<reference evidence="3" key="1">
    <citation type="submission" date="2017-04" db="EMBL/GenBank/DDBJ databases">
        <authorList>
            <person name="Varghese N."/>
            <person name="Submissions S."/>
        </authorList>
    </citation>
    <scope>NUCLEOTIDE SEQUENCE [LARGE SCALE GENOMIC DNA]</scope>
    <source>
        <strain evidence="3">RKEM611</strain>
    </source>
</reference>
<dbReference type="SUPFAM" id="SSF56281">
    <property type="entry name" value="Metallo-hydrolase/oxidoreductase"/>
    <property type="match status" value="1"/>
</dbReference>
<dbReference type="AlphaFoldDB" id="A0A1Y6B6P3"/>
<protein>
    <submittedName>
        <fullName evidence="2">Phosphoribosyl 1,2-cyclic phosphate phosphodiesterase</fullName>
    </submittedName>
</protein>
<dbReference type="Gene3D" id="3.60.15.10">
    <property type="entry name" value="Ribonuclease Z/Hydroxyacylglutathione hydrolase-like"/>
    <property type="match status" value="1"/>
</dbReference>
<dbReference type="STRING" id="1513793.SAMN06296036_101102"/>
<dbReference type="SMART" id="SM00849">
    <property type="entry name" value="Lactamase_B"/>
    <property type="match status" value="1"/>
</dbReference>
<dbReference type="EMBL" id="FWZT01000001">
    <property type="protein sequence ID" value="SME88068.1"/>
    <property type="molecule type" value="Genomic_DNA"/>
</dbReference>
<dbReference type="Pfam" id="PF12706">
    <property type="entry name" value="Lactamase_B_2"/>
    <property type="match status" value="1"/>
</dbReference>
<accession>A0A1Y6B6P3</accession>
<dbReference type="PANTHER" id="PTHR42663:SF6">
    <property type="entry name" value="HYDROLASE C777.06C-RELATED"/>
    <property type="match status" value="1"/>
</dbReference>
<dbReference type="Proteomes" id="UP000192907">
    <property type="component" value="Unassembled WGS sequence"/>
</dbReference>
<proteinExistence type="predicted"/>
<dbReference type="OrthoDB" id="9803916at2"/>
<sequence>MRVHILGSGTSAGVPVIGCHCEVCQSTEPKNKRTRASIAVEVDGKTILIDTAPEMRLQVVRQGIEAIDAVFYTHMHADHAHGFDDLRAFWFHSKSVLPLYLMPEYEEELKTRFSYAFQDTGYRGAVPQVDVRIIDGDFDFQGLKIETARLHHGSVDSCAFKIGRFAYATDFKKFSEEQIESWRGKIDVMVASGIHFGEHYTHSVIPETLKLFEDLGVKAGYISHLAHEVEYLRDSERLPSFASLTYDGMIIDL</sequence>
<dbReference type="InterPro" id="IPR036866">
    <property type="entry name" value="RibonucZ/Hydroxyglut_hydro"/>
</dbReference>
<dbReference type="InterPro" id="IPR001279">
    <property type="entry name" value="Metallo-B-lactamas"/>
</dbReference>
<evidence type="ECO:0000313" key="3">
    <source>
        <dbReference type="Proteomes" id="UP000192907"/>
    </source>
</evidence>
<dbReference type="PANTHER" id="PTHR42663">
    <property type="entry name" value="HYDROLASE C777.06C-RELATED-RELATED"/>
    <property type="match status" value="1"/>
</dbReference>